<dbReference type="RefSeq" id="XP_005848129.1">
    <property type="nucleotide sequence ID" value="XM_005848067.1"/>
</dbReference>
<protein>
    <recommendedName>
        <fullName evidence="3">Zinc finger MYND domain-containing protein 10</fullName>
    </recommendedName>
</protein>
<accession>E1ZEG6</accession>
<dbReference type="KEGG" id="cvr:CHLNCDRAFT_17459"/>
<feature type="non-terminal residue" evidence="1">
    <location>
        <position position="205"/>
    </location>
</feature>
<dbReference type="EMBL" id="GL433843">
    <property type="protein sequence ID" value="EFN56027.1"/>
    <property type="molecule type" value="Genomic_DNA"/>
</dbReference>
<dbReference type="GeneID" id="17355473"/>
<dbReference type="InterPro" id="IPR052298">
    <property type="entry name" value="ZMYND10"/>
</dbReference>
<proteinExistence type="predicted"/>
<dbReference type="PANTHER" id="PTHR13244:SF7">
    <property type="entry name" value="ZINC FINGER MYND DOMAIN-CONTAINING PROTEIN 10"/>
    <property type="match status" value="1"/>
</dbReference>
<dbReference type="Proteomes" id="UP000008141">
    <property type="component" value="Unassembled WGS sequence"/>
</dbReference>
<dbReference type="AlphaFoldDB" id="E1ZEG6"/>
<dbReference type="GO" id="GO:0005737">
    <property type="term" value="C:cytoplasm"/>
    <property type="evidence" value="ECO:0007669"/>
    <property type="project" value="TreeGrafter"/>
</dbReference>
<feature type="non-terminal residue" evidence="1">
    <location>
        <position position="1"/>
    </location>
</feature>
<dbReference type="STRING" id="554065.E1ZEG6"/>
<dbReference type="InParanoid" id="E1ZEG6"/>
<reference evidence="1 2" key="1">
    <citation type="journal article" date="2010" name="Plant Cell">
        <title>The Chlorella variabilis NC64A genome reveals adaptation to photosymbiosis, coevolution with viruses, and cryptic sex.</title>
        <authorList>
            <person name="Blanc G."/>
            <person name="Duncan G."/>
            <person name="Agarkova I."/>
            <person name="Borodovsky M."/>
            <person name="Gurnon J."/>
            <person name="Kuo A."/>
            <person name="Lindquist E."/>
            <person name="Lucas S."/>
            <person name="Pangilinan J."/>
            <person name="Polle J."/>
            <person name="Salamov A."/>
            <person name="Terry A."/>
            <person name="Yamada T."/>
            <person name="Dunigan D.D."/>
            <person name="Grigoriev I.V."/>
            <person name="Claverie J.M."/>
            <person name="Van Etten J.L."/>
        </authorList>
    </citation>
    <scope>NUCLEOTIDE SEQUENCE [LARGE SCALE GENOMIC DNA]</scope>
    <source>
        <strain evidence="1 2">NC64A</strain>
    </source>
</reference>
<sequence>YQLLYHEASLANLLEVLLYHRDACEAVSEEALVELCDWCSRSIHYLATEAHQHAEYKGEGAALACPAPLAELRERAWEVRFGGAQCALAILRYITDHAPKLSLSVLARIVSTNDTVMALLPLLDRPPWVRRGKGGAAERFVGGAWQAVEPRERHRLTQQDGQVWLLLHNLLADGAARSRMDMSEARCEALLRLKRHFNELLLDQV</sequence>
<organism evidence="2">
    <name type="scientific">Chlorella variabilis</name>
    <name type="common">Green alga</name>
    <dbReference type="NCBI Taxonomy" id="554065"/>
    <lineage>
        <taxon>Eukaryota</taxon>
        <taxon>Viridiplantae</taxon>
        <taxon>Chlorophyta</taxon>
        <taxon>core chlorophytes</taxon>
        <taxon>Trebouxiophyceae</taxon>
        <taxon>Chlorellales</taxon>
        <taxon>Chlorellaceae</taxon>
        <taxon>Chlorella clade</taxon>
        <taxon>Chlorella</taxon>
    </lineage>
</organism>
<keyword evidence="2" id="KW-1185">Reference proteome</keyword>
<gene>
    <name evidence="1" type="ORF">CHLNCDRAFT_17459</name>
</gene>
<evidence type="ECO:0000313" key="2">
    <source>
        <dbReference type="Proteomes" id="UP000008141"/>
    </source>
</evidence>
<dbReference type="eggNOG" id="ENOG502QS3F">
    <property type="taxonomic scope" value="Eukaryota"/>
</dbReference>
<evidence type="ECO:0000313" key="1">
    <source>
        <dbReference type="EMBL" id="EFN56027.1"/>
    </source>
</evidence>
<name>E1ZEG6_CHLVA</name>
<dbReference type="PANTHER" id="PTHR13244">
    <property type="entry name" value="ZINC FINGER MYND DOMAIN CONTAINING PROTEIN 10"/>
    <property type="match status" value="1"/>
</dbReference>
<evidence type="ECO:0008006" key="3">
    <source>
        <dbReference type="Google" id="ProtNLM"/>
    </source>
</evidence>
<dbReference type="OrthoDB" id="432970at2759"/>